<evidence type="ECO:0000256" key="1">
    <source>
        <dbReference type="SAM" id="MobiDB-lite"/>
    </source>
</evidence>
<dbReference type="PANTHER" id="PTHR30543:SF21">
    <property type="entry name" value="NAD(P)H-DEPENDENT FMN REDUCTASE LOT6"/>
    <property type="match status" value="1"/>
</dbReference>
<feature type="compositionally biased region" description="Polar residues" evidence="1">
    <location>
        <begin position="1"/>
        <end position="16"/>
    </location>
</feature>
<accession>A0A9D1RLC2</accession>
<evidence type="ECO:0000313" key="4">
    <source>
        <dbReference type="Proteomes" id="UP000824190"/>
    </source>
</evidence>
<dbReference type="Pfam" id="PF03358">
    <property type="entry name" value="FMN_red"/>
    <property type="match status" value="1"/>
</dbReference>
<feature type="region of interest" description="Disordered" evidence="1">
    <location>
        <begin position="1"/>
        <end position="24"/>
    </location>
</feature>
<sequence length="202" mass="22063">MPSTSMQNKSETNSTNTKRRIAVISSSPREGRVNRVIAQWVVDAVTASGDIADLIDVAEIVLPDDAQLYPGGGPKSEVASRIDAAEAFVVVTPEYNHAYPAALKRLIDWHYAEWMLKPATVISYGMQGGYAAAEQLRGVLAELNMVTIRRFLGLATPWDSLDGKGNFAPDGSTDRALTAVLDELAWWTDVLTEARENRPFPS</sequence>
<feature type="domain" description="NADPH-dependent FMN reductase-like" evidence="2">
    <location>
        <begin position="20"/>
        <end position="153"/>
    </location>
</feature>
<organism evidence="3 4">
    <name type="scientific">Candidatus Corynebacterium avicola</name>
    <dbReference type="NCBI Taxonomy" id="2838527"/>
    <lineage>
        <taxon>Bacteria</taxon>
        <taxon>Bacillati</taxon>
        <taxon>Actinomycetota</taxon>
        <taxon>Actinomycetes</taxon>
        <taxon>Mycobacteriales</taxon>
        <taxon>Corynebacteriaceae</taxon>
        <taxon>Corynebacterium</taxon>
    </lineage>
</organism>
<dbReference type="EMBL" id="DXGC01000017">
    <property type="protein sequence ID" value="HIW90441.1"/>
    <property type="molecule type" value="Genomic_DNA"/>
</dbReference>
<dbReference type="SUPFAM" id="SSF52218">
    <property type="entry name" value="Flavoproteins"/>
    <property type="match status" value="1"/>
</dbReference>
<dbReference type="InterPro" id="IPR029039">
    <property type="entry name" value="Flavoprotein-like_sf"/>
</dbReference>
<dbReference type="AlphaFoldDB" id="A0A9D1RLC2"/>
<gene>
    <name evidence="3" type="ORF">H9870_02070</name>
</gene>
<dbReference type="GO" id="GO:0010181">
    <property type="term" value="F:FMN binding"/>
    <property type="evidence" value="ECO:0007669"/>
    <property type="project" value="TreeGrafter"/>
</dbReference>
<evidence type="ECO:0000259" key="2">
    <source>
        <dbReference type="Pfam" id="PF03358"/>
    </source>
</evidence>
<dbReference type="Proteomes" id="UP000824190">
    <property type="component" value="Unassembled WGS sequence"/>
</dbReference>
<dbReference type="GO" id="GO:0016491">
    <property type="term" value="F:oxidoreductase activity"/>
    <property type="evidence" value="ECO:0007669"/>
    <property type="project" value="InterPro"/>
</dbReference>
<reference evidence="3" key="2">
    <citation type="submission" date="2021-04" db="EMBL/GenBank/DDBJ databases">
        <authorList>
            <person name="Gilroy R."/>
        </authorList>
    </citation>
    <scope>NUCLEOTIDE SEQUENCE</scope>
    <source>
        <strain evidence="3">CHK32-1732</strain>
    </source>
</reference>
<dbReference type="PANTHER" id="PTHR30543">
    <property type="entry name" value="CHROMATE REDUCTASE"/>
    <property type="match status" value="1"/>
</dbReference>
<evidence type="ECO:0000313" key="3">
    <source>
        <dbReference type="EMBL" id="HIW90441.1"/>
    </source>
</evidence>
<dbReference type="Gene3D" id="3.40.50.360">
    <property type="match status" value="1"/>
</dbReference>
<reference evidence="3" key="1">
    <citation type="journal article" date="2021" name="PeerJ">
        <title>Extensive microbial diversity within the chicken gut microbiome revealed by metagenomics and culture.</title>
        <authorList>
            <person name="Gilroy R."/>
            <person name="Ravi A."/>
            <person name="Getino M."/>
            <person name="Pursley I."/>
            <person name="Horton D.L."/>
            <person name="Alikhan N.F."/>
            <person name="Baker D."/>
            <person name="Gharbi K."/>
            <person name="Hall N."/>
            <person name="Watson M."/>
            <person name="Adriaenssens E.M."/>
            <person name="Foster-Nyarko E."/>
            <person name="Jarju S."/>
            <person name="Secka A."/>
            <person name="Antonio M."/>
            <person name="Oren A."/>
            <person name="Chaudhuri R.R."/>
            <person name="La Ragione R."/>
            <person name="Hildebrand F."/>
            <person name="Pallen M.J."/>
        </authorList>
    </citation>
    <scope>NUCLEOTIDE SEQUENCE</scope>
    <source>
        <strain evidence="3">CHK32-1732</strain>
    </source>
</reference>
<protein>
    <submittedName>
        <fullName evidence="3">NAD(P)H-dependent oxidoreductase</fullName>
    </submittedName>
</protein>
<dbReference type="InterPro" id="IPR005025">
    <property type="entry name" value="FMN_Rdtase-like_dom"/>
</dbReference>
<dbReference type="GO" id="GO:0005829">
    <property type="term" value="C:cytosol"/>
    <property type="evidence" value="ECO:0007669"/>
    <property type="project" value="TreeGrafter"/>
</dbReference>
<comment type="caution">
    <text evidence="3">The sequence shown here is derived from an EMBL/GenBank/DDBJ whole genome shotgun (WGS) entry which is preliminary data.</text>
</comment>
<proteinExistence type="predicted"/>
<name>A0A9D1RLC2_9CORY</name>
<dbReference type="InterPro" id="IPR050712">
    <property type="entry name" value="NAD(P)H-dep_reductase"/>
</dbReference>